<dbReference type="NCBIfam" id="TIGR01383">
    <property type="entry name" value="not_thiJ"/>
    <property type="match status" value="1"/>
</dbReference>
<dbReference type="Gene3D" id="3.40.50.880">
    <property type="match status" value="1"/>
</dbReference>
<evidence type="ECO:0000313" key="4">
    <source>
        <dbReference type="Proteomes" id="UP000324629"/>
    </source>
</evidence>
<sequence>MFDQLIKISSILHICALLTFTSGPAGATKTNVIIILAPGFEELEAVTVADVLKNSDINITLAGLPDISENHVLGAHGISVGVQTTLKSLDPNNFDMIVLPGGAEGVNSLKKSKQLEVFLRHFVDNKKYVAAICLAPLVLEHFQLFRGAHLTSYPSAADSLRKNYQYSEDRVVTDGMLITSRGPGTAMEFSLKLVELIFDDSKAHNVATKMLSNVYTKT</sequence>
<dbReference type="Proteomes" id="UP000324629">
    <property type="component" value="Unassembled WGS sequence"/>
</dbReference>
<evidence type="ECO:0000256" key="1">
    <source>
        <dbReference type="SAM" id="SignalP"/>
    </source>
</evidence>
<evidence type="ECO:0000259" key="2">
    <source>
        <dbReference type="Pfam" id="PF01965"/>
    </source>
</evidence>
<dbReference type="GO" id="GO:0005737">
    <property type="term" value="C:cytoplasm"/>
    <property type="evidence" value="ECO:0007669"/>
    <property type="project" value="TreeGrafter"/>
</dbReference>
<dbReference type="SUPFAM" id="SSF52317">
    <property type="entry name" value="Class I glutamine amidotransferase-like"/>
    <property type="match status" value="1"/>
</dbReference>
<dbReference type="InterPro" id="IPR050325">
    <property type="entry name" value="Prot/Nucl_acid_deglycase"/>
</dbReference>
<gene>
    <name evidence="3" type="ORF">DEA37_0010973</name>
</gene>
<keyword evidence="4" id="KW-1185">Reference proteome</keyword>
<accession>A0A5J4N9Z4</accession>
<feature type="chain" id="PRO_5023819690" evidence="1">
    <location>
        <begin position="28"/>
        <end position="218"/>
    </location>
</feature>
<dbReference type="Pfam" id="PF01965">
    <property type="entry name" value="DJ-1_PfpI"/>
    <property type="match status" value="1"/>
</dbReference>
<name>A0A5J4N9Z4_9TREM</name>
<dbReference type="AlphaFoldDB" id="A0A5J4N9Z4"/>
<proteinExistence type="predicted"/>
<dbReference type="EMBL" id="QNGE01005102">
    <property type="protein sequence ID" value="KAA3672277.1"/>
    <property type="molecule type" value="Genomic_DNA"/>
</dbReference>
<keyword evidence="1" id="KW-0732">Signal</keyword>
<protein>
    <submittedName>
        <fullName evidence="3">Protein DJ-1</fullName>
    </submittedName>
</protein>
<dbReference type="InterPro" id="IPR002818">
    <property type="entry name" value="DJ-1/PfpI"/>
</dbReference>
<feature type="signal peptide" evidence="1">
    <location>
        <begin position="1"/>
        <end position="27"/>
    </location>
</feature>
<organism evidence="3 4">
    <name type="scientific">Paragonimus westermani</name>
    <dbReference type="NCBI Taxonomy" id="34504"/>
    <lineage>
        <taxon>Eukaryota</taxon>
        <taxon>Metazoa</taxon>
        <taxon>Spiralia</taxon>
        <taxon>Lophotrochozoa</taxon>
        <taxon>Platyhelminthes</taxon>
        <taxon>Trematoda</taxon>
        <taxon>Digenea</taxon>
        <taxon>Plagiorchiida</taxon>
        <taxon>Troglotremata</taxon>
        <taxon>Troglotrematidae</taxon>
        <taxon>Paragonimus</taxon>
    </lineage>
</organism>
<comment type="caution">
    <text evidence="3">The sequence shown here is derived from an EMBL/GenBank/DDBJ whole genome shotgun (WGS) entry which is preliminary data.</text>
</comment>
<dbReference type="InterPro" id="IPR006287">
    <property type="entry name" value="DJ-1"/>
</dbReference>
<feature type="domain" description="DJ-1/PfpI" evidence="2">
    <location>
        <begin position="32"/>
        <end position="195"/>
    </location>
</feature>
<evidence type="ECO:0000313" key="3">
    <source>
        <dbReference type="EMBL" id="KAA3672277.1"/>
    </source>
</evidence>
<dbReference type="PANTHER" id="PTHR48094:SF12">
    <property type="entry name" value="PARKINSON DISEASE PROTEIN 7 HOMOLOG"/>
    <property type="match status" value="1"/>
</dbReference>
<dbReference type="CDD" id="cd03135">
    <property type="entry name" value="GATase1_DJ-1"/>
    <property type="match status" value="1"/>
</dbReference>
<reference evidence="3 4" key="1">
    <citation type="journal article" date="2019" name="Gigascience">
        <title>Whole-genome sequence of the oriental lung fluke Paragonimus westermani.</title>
        <authorList>
            <person name="Oey H."/>
            <person name="Zakrzewski M."/>
            <person name="Narain K."/>
            <person name="Devi K.R."/>
            <person name="Agatsuma T."/>
            <person name="Nawaratna S."/>
            <person name="Gobert G.N."/>
            <person name="Jones M.K."/>
            <person name="Ragan M.A."/>
            <person name="McManus D.P."/>
            <person name="Krause L."/>
        </authorList>
    </citation>
    <scope>NUCLEOTIDE SEQUENCE [LARGE SCALE GENOMIC DNA]</scope>
    <source>
        <strain evidence="3 4">IND2009</strain>
    </source>
</reference>
<dbReference type="InterPro" id="IPR029062">
    <property type="entry name" value="Class_I_gatase-like"/>
</dbReference>
<dbReference type="PANTHER" id="PTHR48094">
    <property type="entry name" value="PROTEIN/NUCLEIC ACID DEGLYCASE DJ-1-RELATED"/>
    <property type="match status" value="1"/>
</dbReference>